<keyword evidence="2" id="KW-1185">Reference proteome</keyword>
<sequence>MIADPERTMAGLNSMVHLRADPSITVFVIDLQKVRLFLVRLPRRERNLGECRASSTA</sequence>
<reference evidence="1 2" key="1">
    <citation type="submission" date="2016-10" db="EMBL/GenBank/DDBJ databases">
        <authorList>
            <person name="de Groot N.N."/>
        </authorList>
    </citation>
    <scope>NUCLEOTIDE SEQUENCE [LARGE SCALE GENOMIC DNA]</scope>
    <source>
        <strain evidence="1 2">CPCC 100156</strain>
    </source>
</reference>
<dbReference type="RefSeq" id="WP_176849356.1">
    <property type="nucleotide sequence ID" value="NZ_FMZX01000001.1"/>
</dbReference>
<organism evidence="1 2">
    <name type="scientific">Belnapia rosea</name>
    <dbReference type="NCBI Taxonomy" id="938405"/>
    <lineage>
        <taxon>Bacteria</taxon>
        <taxon>Pseudomonadati</taxon>
        <taxon>Pseudomonadota</taxon>
        <taxon>Alphaproteobacteria</taxon>
        <taxon>Acetobacterales</taxon>
        <taxon>Roseomonadaceae</taxon>
        <taxon>Belnapia</taxon>
    </lineage>
</organism>
<name>A0A1G6L0G3_9PROT</name>
<dbReference type="EMBL" id="FMZX01000001">
    <property type="protein sequence ID" value="SDC36106.1"/>
    <property type="molecule type" value="Genomic_DNA"/>
</dbReference>
<proteinExistence type="predicted"/>
<dbReference type="Proteomes" id="UP000198925">
    <property type="component" value="Unassembled WGS sequence"/>
</dbReference>
<dbReference type="STRING" id="938405.SAMN02927895_03844"/>
<accession>A0A1G6L0G3</accession>
<gene>
    <name evidence="1" type="ORF">SAMN04487779_1001695</name>
</gene>
<evidence type="ECO:0000313" key="2">
    <source>
        <dbReference type="Proteomes" id="UP000198925"/>
    </source>
</evidence>
<dbReference type="AlphaFoldDB" id="A0A1G6L0G3"/>
<protein>
    <submittedName>
        <fullName evidence="1">Uncharacterized protein</fullName>
    </submittedName>
</protein>
<evidence type="ECO:0000313" key="1">
    <source>
        <dbReference type="EMBL" id="SDC36106.1"/>
    </source>
</evidence>